<reference evidence="4 5" key="1">
    <citation type="submission" date="2018-12" db="EMBL/GenBank/DDBJ databases">
        <authorList>
            <consortium name="Pathogen Informatics"/>
        </authorList>
    </citation>
    <scope>NUCLEOTIDE SEQUENCE [LARGE SCALE GENOMIC DNA]</scope>
    <source>
        <strain evidence="4 5">NCTC8284</strain>
    </source>
</reference>
<organism evidence="4 5">
    <name type="scientific">Rodentibacter pneumotropicus</name>
    <dbReference type="NCBI Taxonomy" id="758"/>
    <lineage>
        <taxon>Bacteria</taxon>
        <taxon>Pseudomonadati</taxon>
        <taxon>Pseudomonadota</taxon>
        <taxon>Gammaproteobacteria</taxon>
        <taxon>Pasteurellales</taxon>
        <taxon>Pasteurellaceae</taxon>
        <taxon>Rodentibacter</taxon>
    </lineage>
</organism>
<dbReference type="InterPro" id="IPR003953">
    <property type="entry name" value="FAD-dep_OxRdtase_2_FAD-bd"/>
</dbReference>
<evidence type="ECO:0000256" key="1">
    <source>
        <dbReference type="ARBA" id="ARBA00022630"/>
    </source>
</evidence>
<feature type="domain" description="FAD-dependent oxidoreductase 2 FAD-binding" evidence="3">
    <location>
        <begin position="4"/>
        <end position="78"/>
    </location>
</feature>
<accession>A0A448MIC1</accession>
<dbReference type="EMBL" id="LR134405">
    <property type="protein sequence ID" value="VEH64911.1"/>
    <property type="molecule type" value="Genomic_DNA"/>
</dbReference>
<evidence type="ECO:0000313" key="5">
    <source>
        <dbReference type="Proteomes" id="UP000278733"/>
    </source>
</evidence>
<dbReference type="GO" id="GO:0004368">
    <property type="term" value="F:glycerol-3-phosphate dehydrogenase (quinone) activity"/>
    <property type="evidence" value="ECO:0007669"/>
    <property type="project" value="UniProtKB-EC"/>
</dbReference>
<evidence type="ECO:0000256" key="2">
    <source>
        <dbReference type="ARBA" id="ARBA00023002"/>
    </source>
</evidence>
<dbReference type="Proteomes" id="UP000278733">
    <property type="component" value="Chromosome"/>
</dbReference>
<dbReference type="EC" id="1.1.5.3" evidence="4"/>
<sequence>MNFDVAIIGGGLAGLTCGIALQQQGKHCVIINNGQAAMDFASGSFDLLSRLPDGSAVENLKENLTALCTALPAHPYSLLGENK</sequence>
<dbReference type="AlphaFoldDB" id="A0A448MIC1"/>
<dbReference type="KEGG" id="rpne:NCTC8284_00033"/>
<dbReference type="Pfam" id="PF00890">
    <property type="entry name" value="FAD_binding_2"/>
    <property type="match status" value="1"/>
</dbReference>
<evidence type="ECO:0000259" key="3">
    <source>
        <dbReference type="Pfam" id="PF00890"/>
    </source>
</evidence>
<name>A0A448MIC1_9PAST</name>
<keyword evidence="2 4" id="KW-0560">Oxidoreductase</keyword>
<evidence type="ECO:0000313" key="4">
    <source>
        <dbReference type="EMBL" id="VEH64911.1"/>
    </source>
</evidence>
<keyword evidence="1" id="KW-0285">Flavoprotein</keyword>
<dbReference type="InterPro" id="IPR036188">
    <property type="entry name" value="FAD/NAD-bd_sf"/>
</dbReference>
<proteinExistence type="predicted"/>
<dbReference type="Gene3D" id="3.50.50.60">
    <property type="entry name" value="FAD/NAD(P)-binding domain"/>
    <property type="match status" value="1"/>
</dbReference>
<protein>
    <submittedName>
        <fullName evidence="4">Anaerobic glycerol-3-phosphate dehydrogenase subunit B</fullName>
        <ecNumber evidence="4">1.1.5.3</ecNumber>
    </submittedName>
</protein>
<dbReference type="SUPFAM" id="SSF51905">
    <property type="entry name" value="FAD/NAD(P)-binding domain"/>
    <property type="match status" value="1"/>
</dbReference>
<gene>
    <name evidence="4" type="primary">glpB_2</name>
    <name evidence="4" type="ORF">NCTC8284_00033</name>
</gene>